<comment type="similarity">
    <text evidence="1">Belongs to the GcvT family.</text>
</comment>
<dbReference type="SUPFAM" id="SSF54373">
    <property type="entry name" value="FAD-linked reductases, C-terminal domain"/>
    <property type="match status" value="1"/>
</dbReference>
<evidence type="ECO:0000259" key="6">
    <source>
        <dbReference type="Pfam" id="PF08669"/>
    </source>
</evidence>
<dbReference type="SUPFAM" id="SSF101790">
    <property type="entry name" value="Aminomethyltransferase beta-barrel domain"/>
    <property type="match status" value="1"/>
</dbReference>
<dbReference type="Gene3D" id="3.50.50.60">
    <property type="entry name" value="FAD/NAD(P)-binding domain"/>
    <property type="match status" value="1"/>
</dbReference>
<dbReference type="KEGG" id="rpon:G3256_16305"/>
<feature type="domain" description="Aminomethyltransferase C-terminal" evidence="6">
    <location>
        <begin position="718"/>
        <end position="797"/>
    </location>
</feature>
<reference evidence="8 9" key="1">
    <citation type="submission" date="2020-02" db="EMBL/GenBank/DDBJ databases">
        <title>Genome sequence of Roseobacter ponti.</title>
        <authorList>
            <person name="Hollensteiner J."/>
            <person name="Schneider D."/>
            <person name="Poehlein A."/>
            <person name="Daniel R."/>
        </authorList>
    </citation>
    <scope>NUCLEOTIDE SEQUENCE [LARGE SCALE GENOMIC DNA]</scope>
    <source>
        <strain evidence="8 9">DSM 106830</strain>
    </source>
</reference>
<feature type="domain" description="FAD dependent oxidoreductase" evidence="4">
    <location>
        <begin position="6"/>
        <end position="364"/>
    </location>
</feature>
<dbReference type="RefSeq" id="WP_169641840.1">
    <property type="nucleotide sequence ID" value="NZ_CP048788.1"/>
</dbReference>
<dbReference type="SUPFAM" id="SSF51905">
    <property type="entry name" value="FAD/NAD(P)-binding domain"/>
    <property type="match status" value="1"/>
</dbReference>
<dbReference type="Pfam" id="PF01571">
    <property type="entry name" value="GCV_T"/>
    <property type="match status" value="1"/>
</dbReference>
<dbReference type="SUPFAM" id="SSF103025">
    <property type="entry name" value="Folate-binding domain"/>
    <property type="match status" value="1"/>
</dbReference>
<dbReference type="InterPro" id="IPR013977">
    <property type="entry name" value="GcvT_C"/>
</dbReference>
<evidence type="ECO:0000313" key="8">
    <source>
        <dbReference type="EMBL" id="QJF52619.1"/>
    </source>
</evidence>
<evidence type="ECO:0000259" key="5">
    <source>
        <dbReference type="Pfam" id="PF01571"/>
    </source>
</evidence>
<sequence length="805" mass="87839">MKSHYRVVVIGGGVVGASVLYHLAKLGWTDVCLIERSVLTAGSSWHAAGGIHALNADPNIAGLQAYTIDLLSEIEAESGQNIGLHMTGGLTMAGTPDRWEWLQSAYRTFQSIGIEDCRLVSTEEAVALNPIMSGEGLLGGMWADREGYIDTTGTVHAYAGAARKRGAEVIERNRVLELNQTLQGWEVVTEKGTVSCEHVVNAAGLWAKQVGRMAGIELPVSPLNHHYLISDTIPQLEELDFEVPMTVDLEGFTYLRQDQKGVLLGIYEINHQHWMMDGAPWEYGFELQQEDPDRIEHELTLGFNRYPCLQEVGVKTWVNGAFTFSPDGNPLVGPVRGKRGYWSACAVMAGFLQGGGVGKSLAEWMIHGTPEADVYGMDIARYGIWAENKQYIKETTGQFYTRRFVMTYPNEQLPAGRVLKTPGAYADMTAAGCQWGQSWDLEVPLYFAETGFEETPALKRSNAFPIVADECRAVREGVGLLDISGFSRFEVTGPGAEKWLDRIMASKLPGPGRARLAPMLAEDGRLKGDLTVFNWGPDPDGQTTWWIMGSYYLRAWHLRWFDDHIDEGVQVRDLGDDTAGFSLSGPKSRAVIEKLTDGPVGDLPFMGCGSFDIGLLRCKVGRLSVTGELGYEIHCRAGDHATLRRILLKAGADAGIREVGFNALLSLRLEKSFGIWNAEFTQGYTAGMTGMDRWIDWNKDFTGKAAALAERDGNGPARRLVTLEIAADEADASGYEPVWAGAEKVGFVTSGGYGHTTGKSLAMALVDVAHCAEGSDLSVHVVGVEKNAKVIAPSPYDPAGQAMRT</sequence>
<evidence type="ECO:0000256" key="1">
    <source>
        <dbReference type="ARBA" id="ARBA00008609"/>
    </source>
</evidence>
<dbReference type="Pfam" id="PF01266">
    <property type="entry name" value="DAO"/>
    <property type="match status" value="1"/>
</dbReference>
<evidence type="ECO:0000256" key="2">
    <source>
        <dbReference type="ARBA" id="ARBA00023002"/>
    </source>
</evidence>
<dbReference type="PANTHER" id="PTHR43757:SF2">
    <property type="entry name" value="AMINOMETHYLTRANSFERASE, MITOCHONDRIAL"/>
    <property type="match status" value="1"/>
</dbReference>
<dbReference type="Proteomes" id="UP000503308">
    <property type="component" value="Chromosome"/>
</dbReference>
<evidence type="ECO:0000259" key="4">
    <source>
        <dbReference type="Pfam" id="PF01266"/>
    </source>
</evidence>
<dbReference type="PANTHER" id="PTHR43757">
    <property type="entry name" value="AMINOMETHYLTRANSFERASE"/>
    <property type="match status" value="1"/>
</dbReference>
<evidence type="ECO:0000313" key="9">
    <source>
        <dbReference type="Proteomes" id="UP000503308"/>
    </source>
</evidence>
<feature type="domain" description="FAD dependent oxidoreductase central" evidence="7">
    <location>
        <begin position="367"/>
        <end position="421"/>
    </location>
</feature>
<dbReference type="InterPro" id="IPR028896">
    <property type="entry name" value="GcvT/YgfZ/DmdA"/>
</dbReference>
<evidence type="ECO:0000256" key="3">
    <source>
        <dbReference type="SAM" id="Phobius"/>
    </source>
</evidence>
<proteinExistence type="inferred from homology"/>
<dbReference type="Gene3D" id="2.40.30.110">
    <property type="entry name" value="Aminomethyltransferase beta-barrel domains"/>
    <property type="match status" value="1"/>
</dbReference>
<dbReference type="Gene3D" id="3.30.1360.120">
    <property type="entry name" value="Probable tRNA modification gtpase trme, domain 1"/>
    <property type="match status" value="1"/>
</dbReference>
<dbReference type="Pfam" id="PF16350">
    <property type="entry name" value="FAO_M"/>
    <property type="match status" value="1"/>
</dbReference>
<keyword evidence="3" id="KW-1133">Transmembrane helix</keyword>
<feature type="domain" description="GCVT N-terminal" evidence="5">
    <location>
        <begin position="426"/>
        <end position="699"/>
    </location>
</feature>
<dbReference type="GO" id="GO:0016491">
    <property type="term" value="F:oxidoreductase activity"/>
    <property type="evidence" value="ECO:0007669"/>
    <property type="project" value="UniProtKB-KW"/>
</dbReference>
<evidence type="ECO:0000259" key="7">
    <source>
        <dbReference type="Pfam" id="PF16350"/>
    </source>
</evidence>
<keyword evidence="3" id="KW-0812">Transmembrane</keyword>
<dbReference type="InterPro" id="IPR006222">
    <property type="entry name" value="GCVT_N"/>
</dbReference>
<protein>
    <submittedName>
        <fullName evidence="8">FAD-dependent oxidoreductase</fullName>
    </submittedName>
</protein>
<accession>A0A858SUI6</accession>
<dbReference type="Gene3D" id="3.30.9.10">
    <property type="entry name" value="D-Amino Acid Oxidase, subunit A, domain 2"/>
    <property type="match status" value="1"/>
</dbReference>
<dbReference type="InterPro" id="IPR029043">
    <property type="entry name" value="GcvT/YgfZ_C"/>
</dbReference>
<keyword evidence="3" id="KW-0472">Membrane</keyword>
<keyword evidence="9" id="KW-1185">Reference proteome</keyword>
<dbReference type="InterPro" id="IPR006076">
    <property type="entry name" value="FAD-dep_OxRdtase"/>
</dbReference>
<keyword evidence="2" id="KW-0560">Oxidoreductase</keyword>
<dbReference type="Pfam" id="PF08669">
    <property type="entry name" value="GCV_T_C"/>
    <property type="match status" value="1"/>
</dbReference>
<dbReference type="InterPro" id="IPR027266">
    <property type="entry name" value="TrmE/GcvT-like"/>
</dbReference>
<dbReference type="EMBL" id="CP048788">
    <property type="protein sequence ID" value="QJF52619.1"/>
    <property type="molecule type" value="Genomic_DNA"/>
</dbReference>
<dbReference type="Gene3D" id="3.30.70.1400">
    <property type="entry name" value="Aminomethyltransferase beta-barrel domains"/>
    <property type="match status" value="1"/>
</dbReference>
<organism evidence="8 9">
    <name type="scientific">Roseobacter ponti</name>
    <dbReference type="NCBI Taxonomy" id="1891787"/>
    <lineage>
        <taxon>Bacteria</taxon>
        <taxon>Pseudomonadati</taxon>
        <taxon>Pseudomonadota</taxon>
        <taxon>Alphaproteobacteria</taxon>
        <taxon>Rhodobacterales</taxon>
        <taxon>Roseobacteraceae</taxon>
        <taxon>Roseobacter</taxon>
    </lineage>
</organism>
<dbReference type="AlphaFoldDB" id="A0A858SUI6"/>
<feature type="transmembrane region" description="Helical" evidence="3">
    <location>
        <begin position="7"/>
        <end position="24"/>
    </location>
</feature>
<name>A0A858SUI6_9RHOB</name>
<dbReference type="InterPro" id="IPR032503">
    <property type="entry name" value="FAO_M"/>
</dbReference>
<gene>
    <name evidence="8" type="ORF">G3256_16305</name>
</gene>
<dbReference type="InterPro" id="IPR036188">
    <property type="entry name" value="FAD/NAD-bd_sf"/>
</dbReference>